<name>A0AAD6Y9G1_9AGAR</name>
<gene>
    <name evidence="2" type="ORF">GGX14DRAFT_637130</name>
</gene>
<proteinExistence type="predicted"/>
<sequence length="265" mass="28763">MRVVQYNYKTVALLADAWISAGTHTKEDFKNIPWSQGTCVQACARASIGWKCTTTPLSKHHEEQVAKMGSELPNKRDTQQWVVRTTRKLPRRLRNPYANCNERRWRCADMAVAGTTLETPGAARVEGNEGDSGCEHAAAEAHVARLGGGGSGGRGSGDASEGGGARSVERHGGASKETAPGNGGQHARSAVRGRETYRTGRCRWSYPQGRSAEERRRRSLRRVSWWCARGAVRALAGAQDVARRVSRIDGGQAGGAEAVVRVERK</sequence>
<keyword evidence="3" id="KW-1185">Reference proteome</keyword>
<dbReference type="Proteomes" id="UP001219525">
    <property type="component" value="Unassembled WGS sequence"/>
</dbReference>
<protein>
    <submittedName>
        <fullName evidence="2">Uncharacterized protein</fullName>
    </submittedName>
</protein>
<feature type="compositionally biased region" description="Gly residues" evidence="1">
    <location>
        <begin position="146"/>
        <end position="165"/>
    </location>
</feature>
<evidence type="ECO:0000313" key="2">
    <source>
        <dbReference type="EMBL" id="KAJ7206881.1"/>
    </source>
</evidence>
<feature type="region of interest" description="Disordered" evidence="1">
    <location>
        <begin position="145"/>
        <end position="198"/>
    </location>
</feature>
<dbReference type="EMBL" id="JARJCW010000038">
    <property type="protein sequence ID" value="KAJ7206881.1"/>
    <property type="molecule type" value="Genomic_DNA"/>
</dbReference>
<accession>A0AAD6Y9G1</accession>
<evidence type="ECO:0000256" key="1">
    <source>
        <dbReference type="SAM" id="MobiDB-lite"/>
    </source>
</evidence>
<organism evidence="2 3">
    <name type="scientific">Mycena pura</name>
    <dbReference type="NCBI Taxonomy" id="153505"/>
    <lineage>
        <taxon>Eukaryota</taxon>
        <taxon>Fungi</taxon>
        <taxon>Dikarya</taxon>
        <taxon>Basidiomycota</taxon>
        <taxon>Agaricomycotina</taxon>
        <taxon>Agaricomycetes</taxon>
        <taxon>Agaricomycetidae</taxon>
        <taxon>Agaricales</taxon>
        <taxon>Marasmiineae</taxon>
        <taxon>Mycenaceae</taxon>
        <taxon>Mycena</taxon>
    </lineage>
</organism>
<dbReference type="AlphaFoldDB" id="A0AAD6Y9G1"/>
<reference evidence="2" key="1">
    <citation type="submission" date="2023-03" db="EMBL/GenBank/DDBJ databases">
        <title>Massive genome expansion in bonnet fungi (Mycena s.s.) driven by repeated elements and novel gene families across ecological guilds.</title>
        <authorList>
            <consortium name="Lawrence Berkeley National Laboratory"/>
            <person name="Harder C.B."/>
            <person name="Miyauchi S."/>
            <person name="Viragh M."/>
            <person name="Kuo A."/>
            <person name="Thoen E."/>
            <person name="Andreopoulos B."/>
            <person name="Lu D."/>
            <person name="Skrede I."/>
            <person name="Drula E."/>
            <person name="Henrissat B."/>
            <person name="Morin E."/>
            <person name="Kohler A."/>
            <person name="Barry K."/>
            <person name="LaButti K."/>
            <person name="Morin E."/>
            <person name="Salamov A."/>
            <person name="Lipzen A."/>
            <person name="Mereny Z."/>
            <person name="Hegedus B."/>
            <person name="Baldrian P."/>
            <person name="Stursova M."/>
            <person name="Weitz H."/>
            <person name="Taylor A."/>
            <person name="Grigoriev I.V."/>
            <person name="Nagy L.G."/>
            <person name="Martin F."/>
            <person name="Kauserud H."/>
        </authorList>
    </citation>
    <scope>NUCLEOTIDE SEQUENCE</scope>
    <source>
        <strain evidence="2">9144</strain>
    </source>
</reference>
<comment type="caution">
    <text evidence="2">The sequence shown here is derived from an EMBL/GenBank/DDBJ whole genome shotgun (WGS) entry which is preliminary data.</text>
</comment>
<evidence type="ECO:0000313" key="3">
    <source>
        <dbReference type="Proteomes" id="UP001219525"/>
    </source>
</evidence>